<dbReference type="RefSeq" id="WP_108688896.1">
    <property type="nucleotide sequence ID" value="NZ_QCYK01000003.1"/>
</dbReference>
<proteinExistence type="predicted"/>
<sequence length="126" mass="14978">MTLIFFGLFVLFAGVMLVVLHRIHCVQRQDLNEIMGKHGYELQDMHDTQQKFKYPGRPEARRHVSLKEFILYRPLREFPCFKEIIFKDRQGDKVVCLAAFIEERYGPMRIFFNIDLETLQPLEEAA</sequence>
<protein>
    <submittedName>
        <fullName evidence="1">Uncharacterized protein</fullName>
    </submittedName>
</protein>
<dbReference type="Proteomes" id="UP000244450">
    <property type="component" value="Unassembled WGS sequence"/>
</dbReference>
<evidence type="ECO:0000313" key="1">
    <source>
        <dbReference type="EMBL" id="PUZ23152.1"/>
    </source>
</evidence>
<reference evidence="1 2" key="1">
    <citation type="submission" date="2018-04" db="EMBL/GenBank/DDBJ databases">
        <title>Chitinophaga fuyangensis sp. nov., isolated from soil in a chemical factory.</title>
        <authorList>
            <person name="Chen K."/>
        </authorList>
    </citation>
    <scope>NUCLEOTIDE SEQUENCE [LARGE SCALE GENOMIC DNA]</scope>
    <source>
        <strain evidence="1 2">LY-1</strain>
    </source>
</reference>
<keyword evidence="2" id="KW-1185">Reference proteome</keyword>
<dbReference type="AlphaFoldDB" id="A0A2T7BDJ6"/>
<evidence type="ECO:0000313" key="2">
    <source>
        <dbReference type="Proteomes" id="UP000244450"/>
    </source>
</evidence>
<gene>
    <name evidence="1" type="ORF">DCC81_22400</name>
</gene>
<accession>A0A2T7BDJ6</accession>
<comment type="caution">
    <text evidence="1">The sequence shown here is derived from an EMBL/GenBank/DDBJ whole genome shotgun (WGS) entry which is preliminary data.</text>
</comment>
<dbReference type="EMBL" id="QCYK01000003">
    <property type="protein sequence ID" value="PUZ23152.1"/>
    <property type="molecule type" value="Genomic_DNA"/>
</dbReference>
<dbReference type="OrthoDB" id="9919988at2"/>
<name>A0A2T7BDJ6_9BACT</name>
<organism evidence="1 2">
    <name type="scientific">Chitinophaga parva</name>
    <dbReference type="NCBI Taxonomy" id="2169414"/>
    <lineage>
        <taxon>Bacteria</taxon>
        <taxon>Pseudomonadati</taxon>
        <taxon>Bacteroidota</taxon>
        <taxon>Chitinophagia</taxon>
        <taxon>Chitinophagales</taxon>
        <taxon>Chitinophagaceae</taxon>
        <taxon>Chitinophaga</taxon>
    </lineage>
</organism>